<evidence type="ECO:0000256" key="6">
    <source>
        <dbReference type="ARBA" id="ARBA00022679"/>
    </source>
</evidence>
<dbReference type="GO" id="GO:0005524">
    <property type="term" value="F:ATP binding"/>
    <property type="evidence" value="ECO:0007669"/>
    <property type="project" value="UniProtKB-UniRule"/>
</dbReference>
<feature type="compositionally biased region" description="Basic and acidic residues" evidence="15">
    <location>
        <begin position="5164"/>
        <end position="5178"/>
    </location>
</feature>
<evidence type="ECO:0000259" key="17">
    <source>
        <dbReference type="PROSITE" id="PS50010"/>
    </source>
</evidence>
<dbReference type="GO" id="GO:0004672">
    <property type="term" value="F:protein kinase activity"/>
    <property type="evidence" value="ECO:0007669"/>
    <property type="project" value="InterPro"/>
</dbReference>
<dbReference type="PROSITE" id="PS50003">
    <property type="entry name" value="PH_DOMAIN"/>
    <property type="match status" value="1"/>
</dbReference>
<feature type="domain" description="Ig-like" evidence="19">
    <location>
        <begin position="3072"/>
        <end position="3163"/>
    </location>
</feature>
<feature type="domain" description="Ig-like" evidence="19">
    <location>
        <begin position="2803"/>
        <end position="2887"/>
    </location>
</feature>
<dbReference type="PROSITE" id="PS00109">
    <property type="entry name" value="PROTEIN_KINASE_TYR"/>
    <property type="match status" value="1"/>
</dbReference>
<dbReference type="SUPFAM" id="SSF48065">
    <property type="entry name" value="DBL homology domain (DH-domain)"/>
    <property type="match status" value="1"/>
</dbReference>
<evidence type="ECO:0000259" key="18">
    <source>
        <dbReference type="PROSITE" id="PS50011"/>
    </source>
</evidence>
<dbReference type="SUPFAM" id="SSF56112">
    <property type="entry name" value="Protein kinase-like (PK-like)"/>
    <property type="match status" value="2"/>
</dbReference>
<dbReference type="GO" id="GO:0045989">
    <property type="term" value="P:positive regulation of striated muscle contraction"/>
    <property type="evidence" value="ECO:0007669"/>
    <property type="project" value="UniProtKB-ARBA"/>
</dbReference>
<dbReference type="PROSITE" id="PS00107">
    <property type="entry name" value="PROTEIN_KINASE_ATP"/>
    <property type="match status" value="1"/>
</dbReference>
<evidence type="ECO:0000256" key="9">
    <source>
        <dbReference type="ARBA" id="ARBA00022777"/>
    </source>
</evidence>
<evidence type="ECO:0000256" key="13">
    <source>
        <dbReference type="ARBA" id="ARBA00023319"/>
    </source>
</evidence>
<evidence type="ECO:0000259" key="20">
    <source>
        <dbReference type="PROSITE" id="PS50853"/>
    </source>
</evidence>
<evidence type="ECO:0000256" key="11">
    <source>
        <dbReference type="ARBA" id="ARBA00023157"/>
    </source>
</evidence>
<feature type="compositionally biased region" description="Polar residues" evidence="15">
    <location>
        <begin position="5340"/>
        <end position="5350"/>
    </location>
</feature>
<dbReference type="SMART" id="SM00233">
    <property type="entry name" value="PH"/>
    <property type="match status" value="1"/>
</dbReference>
<feature type="domain" description="Ig-like" evidence="19">
    <location>
        <begin position="1110"/>
        <end position="1194"/>
    </location>
</feature>
<dbReference type="FunFam" id="2.60.40.10:FF:000050">
    <property type="entry name" value="Titin isoform B"/>
    <property type="match status" value="2"/>
</dbReference>
<dbReference type="PANTHER" id="PTHR35971:SF5">
    <property type="entry name" value="OBSCURIN LIKE CYTOSKELETAL ADAPTOR 1"/>
    <property type="match status" value="1"/>
</dbReference>
<dbReference type="InterPro" id="IPR017441">
    <property type="entry name" value="Protein_kinase_ATP_BS"/>
</dbReference>
<comment type="similarity">
    <text evidence="3">Belongs to the protein kinase superfamily. CAMK Ser/Thr protein kinase family.</text>
</comment>
<feature type="domain" description="Ig-like" evidence="19">
    <location>
        <begin position="1466"/>
        <end position="1550"/>
    </location>
</feature>
<dbReference type="FunFam" id="2.60.40.10:FF:000425">
    <property type="entry name" value="Myosin light chain kinase"/>
    <property type="match status" value="2"/>
</dbReference>
<evidence type="ECO:0000313" key="21">
    <source>
        <dbReference type="EMBL" id="KAI5610425.1"/>
    </source>
</evidence>
<keyword evidence="11" id="KW-1015">Disulfide bond</keyword>
<feature type="domain" description="Fibronectin type-III" evidence="20">
    <location>
        <begin position="5451"/>
        <end position="5542"/>
    </location>
</feature>
<keyword evidence="10 14" id="KW-0067">ATP-binding</keyword>
<dbReference type="Gene3D" id="2.60.40.10">
    <property type="entry name" value="Immunoglobulins"/>
    <property type="match status" value="43"/>
</dbReference>
<feature type="domain" description="Ig-like" evidence="19">
    <location>
        <begin position="3339"/>
        <end position="3423"/>
    </location>
</feature>
<dbReference type="InterPro" id="IPR001849">
    <property type="entry name" value="PH_domain"/>
</dbReference>
<organism evidence="21 22">
    <name type="scientific">Silurus asotus</name>
    <name type="common">Amur catfish</name>
    <name type="synonym">Parasilurus asotus</name>
    <dbReference type="NCBI Taxonomy" id="30991"/>
    <lineage>
        <taxon>Eukaryota</taxon>
        <taxon>Metazoa</taxon>
        <taxon>Chordata</taxon>
        <taxon>Craniata</taxon>
        <taxon>Vertebrata</taxon>
        <taxon>Euteleostomi</taxon>
        <taxon>Actinopterygii</taxon>
        <taxon>Neopterygii</taxon>
        <taxon>Teleostei</taxon>
        <taxon>Ostariophysi</taxon>
        <taxon>Siluriformes</taxon>
        <taxon>Siluridae</taxon>
        <taxon>Silurus</taxon>
    </lineage>
</organism>
<feature type="domain" description="Ig-like" evidence="19">
    <location>
        <begin position="4441"/>
        <end position="4529"/>
    </location>
</feature>
<feature type="domain" description="Ig-like" evidence="19">
    <location>
        <begin position="39"/>
        <end position="124"/>
    </location>
</feature>
<feature type="domain" description="Protein kinase" evidence="18">
    <location>
        <begin position="5571"/>
        <end position="5823"/>
    </location>
</feature>
<dbReference type="GO" id="GO:0005737">
    <property type="term" value="C:cytoplasm"/>
    <property type="evidence" value="ECO:0007669"/>
    <property type="project" value="UniProtKB-SubCell"/>
</dbReference>
<dbReference type="GO" id="GO:0055013">
    <property type="term" value="P:cardiac muscle cell development"/>
    <property type="evidence" value="ECO:0007669"/>
    <property type="project" value="UniProtKB-ARBA"/>
</dbReference>
<dbReference type="InterPro" id="IPR008266">
    <property type="entry name" value="Tyr_kinase_AS"/>
</dbReference>
<accession>A0AAD5A6S8</accession>
<feature type="compositionally biased region" description="Polar residues" evidence="15">
    <location>
        <begin position="5134"/>
        <end position="5151"/>
    </location>
</feature>
<protein>
    <submittedName>
        <fullName evidence="21">Obscurin isoform X2</fullName>
    </submittedName>
</protein>
<dbReference type="PROSITE" id="PS50853">
    <property type="entry name" value="FN3"/>
    <property type="match status" value="1"/>
</dbReference>
<feature type="domain" description="Ig-like" evidence="19">
    <location>
        <begin position="2269"/>
        <end position="2353"/>
    </location>
</feature>
<dbReference type="SMART" id="SM00220">
    <property type="entry name" value="S_TKc"/>
    <property type="match status" value="2"/>
</dbReference>
<feature type="domain" description="Ig-like" evidence="19">
    <location>
        <begin position="2358"/>
        <end position="2432"/>
    </location>
</feature>
<dbReference type="PANTHER" id="PTHR35971">
    <property type="entry name" value="SI:DKEY-31G6.6"/>
    <property type="match status" value="1"/>
</dbReference>
<feature type="domain" description="Ig-like" evidence="19">
    <location>
        <begin position="3250"/>
        <end position="3334"/>
    </location>
</feature>
<dbReference type="Gene3D" id="3.30.200.20">
    <property type="entry name" value="Phosphorylase Kinase, domain 1"/>
    <property type="match status" value="2"/>
</dbReference>
<feature type="domain" description="Ig-like" evidence="19">
    <location>
        <begin position="2000"/>
        <end position="2085"/>
    </location>
</feature>
<dbReference type="GO" id="GO:0005085">
    <property type="term" value="F:guanyl-nucleotide exchange factor activity"/>
    <property type="evidence" value="ECO:0007669"/>
    <property type="project" value="InterPro"/>
</dbReference>
<evidence type="ECO:0000256" key="14">
    <source>
        <dbReference type="PROSITE-ProRule" id="PRU10141"/>
    </source>
</evidence>
<feature type="domain" description="Ig-like" evidence="19">
    <location>
        <begin position="1288"/>
        <end position="1371"/>
    </location>
</feature>
<dbReference type="InterPro" id="IPR055251">
    <property type="entry name" value="SOS1_NGEF_PH"/>
</dbReference>
<evidence type="ECO:0000256" key="3">
    <source>
        <dbReference type="ARBA" id="ARBA00006692"/>
    </source>
</evidence>
<feature type="domain" description="Ig-like" evidence="19">
    <location>
        <begin position="1555"/>
        <end position="1627"/>
    </location>
</feature>
<dbReference type="SMART" id="SM00325">
    <property type="entry name" value="RhoGEF"/>
    <property type="match status" value="1"/>
</dbReference>
<dbReference type="InterPro" id="IPR035899">
    <property type="entry name" value="DBL_dom_sf"/>
</dbReference>
<evidence type="ECO:0000256" key="7">
    <source>
        <dbReference type="ARBA" id="ARBA00022737"/>
    </source>
</evidence>
<sequence length="5868" mass="660081">MQGKRHTLTLTRVSLLDMGLISFQAEGVETSANLIVTAKDIQILKHLQDVSVTERDSVTLECEVNLEDLDGKWFRNSSRIKAVDNVKIRQEGRTHSLTFKKIKPEDAGEITFMAERVSSTAMLSVKELPVQIVKPLRVKIALYRHRALLECQVSRANAEVTWYKQNKEIMPNGKYQVISEGLYRQLTIEEVASSDEDTFICDAGDDRTSCRLFVEEQAISIVRGLSSVEVMEPKEARFRVETSIKVERSPKWTLNGELLSSGPEVRIEKEGTSHRLTFTNTNSRMSGVIQFSSGKSKSTAQLTVTERPLVVTQPISDVAVKENNLVTLRCEFCPSPRVVHWFKGRTPLLASSKYTMRQKKNCAEMSIIGVKAADAGEYRCLAGGAESRGRVNVEVKRIKITRHLEHVEVEEDGTAVFSCELNHEAPNIQWLLNDRVIHASQMNKIQNSGKVYTLVLKRLTVQESRVTFKTVDISESTILRVKERPAVFLRSLEDVVAEENDKACLQCVVSKETVTPVWRKDDTVLNASEKYEILQLGKSLTLIIHKLTKEDVGEYYCDVGTSQTKAKVVVRDLYITIVKRLRTISVVEGEYCSFECTLSHDIIDEPSWTLNGQLIVSNGRFQVANKGQKYTLNIQEVMITDAGDVMFTIKDLSCRTMLFVKEKPVRVFRDILNVKAVPGEDPELSCEITKPEVTIKWLKNGGLIRSSSKYEMIQKGCFVSLVIHNATVKDSGEYCCEADGVATRARLEVRDLQHTFVKELKYITAEVKNTVILECETKRPANKVTWLKGMVVLNSGQKYLMLKKAVVLSLTIFNLEKGDSDFYTCDVGTMQSRALLTVQGQKVLILDELEDVECLEGDTAVFQCRIWPSDFTEVKWYLDETLLFTNDLNEIQMIQGGYRTLTIKQLARRDTGTITFEAGDKRSYASLLVRERRPTIIKPLEDTEAIEGGSLNLLCKTSKPCHILWYKDGCLMWNSSSYFMSRSGNEARLIIREVKDTDAGVYECNVGSVSTKATVTVKAVPSEFTRQLHSQEADEGSSVTLFCEFSVPGVQYLWRKGAETLRSGEKYQMRQNKNFISLTIHNVKLEDSGNYSCICRKQRTMATVTVYAVPITFVKKLKNQEAEEGTAVTLRCELSKSGVPVEWRRNEEVLSPGMKYQMRQIVSIQEMVIRNPVPEDSGTYSCVCNNQMTKATITIEAQPITFIQKLKSQVVEEGNSVTLLCELSKPGHPAEWRKGHELLKSGEKYRMRQRTCVLELKIFNLECEDSEVYSCSCGNAQTTARVTVTKQPIYFTEKLKPLVAEEGKAVILHCELSKAGVPVEWWKGEELLQPGEKYTMRGREATHELIVCDTIPEDSGVYRCVCGNQKTKALLKIVGVAATFKQNLKNQEAFEGENVVLRCELSKAKAPVEWWKGEERLMPGGRYQMRQNGKIAEMEITSVLPDDAGMYSCDIGNHKSTAALKITALPITFKRELQDQVCKEGDMAVFICELSKPGAPVEWRKGRVILKPGEKIRIRVEGGLTKLEINNLEEIDSGKYYCKTKEAQSAAELTVQALPATFKNVLKNQECQEGNSISLQCELSKTAAHVEWWKGSEMLRTGERYQLRKRDTTAELLIRKTQPEDSGIYRCVCGEQSIEARIKVNALPITFKQELKNQEAEEENNVSLRCELSKSGVQVEWWKDEELLKPGEKYQMRQMGTKLELVIRKVVPEDSGVYTCACPDQKSHAMIKIKALPVTFKQELQNVVSKEGGTAMFRCELSKPGAPVDWRKGRLILKAGDKYEIVQDGKINTLLIHNTEERDAGYYSCKTKDSESTAELTVQVPPIIFKVKLKNQEVEEESTVCLRCEISKAGVPVQWKKGESLLKSGIKYQITHQETKMELIIKKILPEDSGVYSCVCGDQTTKANIKVFATPITFRQKLMNQEAPEGGIVVLHCALSKPGVPVHWLKDEEELSNGSKYKMKQDGLVAELHIRNVLPMDVGEYSCVIGDQKTTAEVNVRAAASVFFEKELQDQEAMEGNSVVFRCLLSSPNAPVAWKKGSQQITEGGRFTVHQKGSTQELEIRNLRSEDAGVYTCSTRGKMTSACLRVIDRVRIVRELQDLIVTTGEDAHFVCELSHSDVSDGVWWLDSTILQKNEMNQMKCCGCEQHLTLTMTTPEESGIVAFVIGEEWTSARLQVNSKPKVLIEKKLQDMAVFEGDTASLSCITSDDCTPVTWKRNNVTLLAGEKYEPCKDGKCNMLLIHRVEKEDTGVYMCDTGDMQSIAALTVKERPLFFCEELQNQQVEEGETAFLRCELSKPGLLVQWKKGGILLRPGNKYKMKQDGCEEQLQIYDLAIQDSGIYRCCVDSTETKASLTVKEQPLFFREELQSMEAEEGETLFLYCELSKPGVSVQWKKGAMLLRPGIKCEMKQNGCVLELQVNDLKCEDSGVYKCCVGSLETKAHILVKEQPLFFSEELQNQQLEEGETAFLSCRISKPGISVQWKKGVVLLRPGDKYEIKEDGCKLQLKIHNVKGLDSGNYKCCAGGLVTTASVMVKEQPLLFHEKLQNLEAVVGETIALCFKVSKPGVPVQWKKGAVVLKPGNKYEMIQNDCEFQLKINDLTHHDSGTYKGCTGGIVTTAVLEVKEQPPFFLEELQNIQAVEGETASLFCEISKPGIPVLWRKGVTRLRPGIKYEIRQNGCKLHLKIHDLTHQDSGSYKCCAGNLETVASLEVKEEPVFFHEELQNLEVEKGGTALLKCRISKPGVAVQWKKESVLLRSGDKYEMKKSGCELQCQIHDLTCDDSGTYICCADTVMTTATVLVKEQPLYFYKDLKNQEAEEGETGLLCCELSKPWVSVQWKKESILLEHGERYEMKQNGNELQLKIYDLKSSDSGSYKCCAGSLVTTASIAVKEKPLFFSKELQNLEVEEGQTALLCCELSKPGVTVQWKKGALFLQLGEKYEMKQNGCELLLKIYNMRSSDSGLYKCCAGSLITTSSIVVKEKPLFFIKELQNLEVEEGQTALLCCELSKPGVTVEWKKGALLLKPSSEKKYEMKQYGCELQLRISDLRRSDSGSYKCCAGALTTTTSILVKEKPLYFRKELQNIEVKEGQTALLCCEVSKPGATVQWKKGTFLLKPGEKYEMKQNECELQLKIYDLKVSDSGSYKCCAGSLVSAASLVVKEQTIIFSKELQNLEVKEGETALLCCKLSKPGIAVQWKKEALMLKPGEKYEMKQDECELQLRINDLRSFDSGSYRCCAGTLTTTATILVKEKPLYFCMELQNLEVEEGQIALLCCKISKPEAAVQWKKGALLLKPGEKYEMKQNGCELQLNIHDLRSSDSGSYKCCIGSMFTTSSIVVKEKPLFFCKELQNLEVEEGKTAILCCELSTPENCVQWNKEAMLLRPGSKYEMKQDVCEYQLKIYDVKNQDTGIYKCCAGSLVTTASITVKEHPLFFSKELKSQEVEEGKTVILHCELSKPGVSVQWMKDAVLLRPREKYEIKQNGCELMLKIYGLKTEDCGVYKCCASTVETTATIGVKVMQEVKEEKACVHCEDVLAPEMIQYLRKPEENLKGKASSQPIIAQAHNKQHISEEKLSELSKEKALQQKAKSTVYMSLKENKMKDVPETIKNQSQEKITTQTKKEGGVISARNHNSCEEGTKAGEVAKIAKNTNSPEEHSQEPLGIDIIQEDEPEMLEAAIKIQAAFKGYKARKDMKPVFKAVFKTQNVKLSDTISLECIVEGKPSVLRWLKDGIEIKSGKRHKISHHEDGRCLLVIANASFKDAGIYTCEIENKFGAFSYNGNVTVSHQKKPIIDTTQPLETELTSGNDAVQSSNKDDESLKLIYDLPTEDTQRKFQERRKSCSVSSLSCPSDYDTAHDVDTNSLFREKQLEKKNTKMQLSKSSEEEKVLCPEPQEITGQLKTFDIYVAKVDCQVTGANKENFILKEGQFVEVLDSVHPVKWLVRTKPSKTTPSRQGWLSPAYLEKKTKELLSLAQETEKKDTYEKRRKTASKDEYRETSSQLIKGLLDGEKEFVRDMNFFVEHHLQHVESSSNVPLTIISQKEYIFRNIKDITSFHECCILPKLSQCTTDDDVAQCFINHSPDFEMHLQYITGQSQAEACISDKNTQFFFKQYAKTAFAHLDTQVINASTYLEKPLERLQTYKTLFKELIRNKAKNGQSCCLLEDAFSLVSSLPWRAENMQHASLIDNYPAPLKGLGEPLRQGSFIVWEEAPGTKISLRGHHRHVFLFKDCIVFCKTKRDLSTQSILYVFRNKMKLRDVDLKDTIEGDDRSWGIWHEHRGTSRKVTLQAHSVLNRLSWLKDLRDLQQRSKLPLWSVPCFELKLTDSVVKLGQTTKLVCSVTGIPKPVVTWNKDGIPLKDDQHHIISEGNSGTCSLVLTSVSVDNAGQYLCYATNPMGNASTLAKLSVDEAQATQEVHKEKLDIPEEPHEEICVSRTEDDKYTESPVVQVDMENLCVQPGQPATFSAVITGHPIPDIKWFKDGVELVSGEHVAMKQSGARFSLVLLSVHISDCGTYTCTAMNSAGEASCHAHLTTDTGPEEFEDFAEEEEEKDRSLEVGRRRKLHAVYEVHEEIGRGTFGVVKRVAHRASAEVFAAKFIPLKNSNRTRAFQERDLLSRLAHCRVTCLLDSFSTRRTLVLITEICSSQGLLEHLLLKGSVSEREARFYIQQILEGVGYIHSMNILHLDIKTDNILMVSPAGDDLKICDFGFCQEIDPSRNQYSVLGTPEFVAPEIVRQEPVTTATDIWSVGVVAYLCLTGHCPFFGDNDRATLLKVAESVLYWEILEITSLSKQAQDFLRTVLHPDAEMRPSASECLNHEWFQGSCEEEQLHVINTESLKSFISRRKWQRSLTCLGSVLTLRPIPVLMDAPLCEVSVTTQRDPRYTSSTSVSTGSSSEYDEADAWGFFQNASQEEDDDSEEDDIVYYPYYPEQTSARKRDEEDIMMSQGRERSGALMIPVSEQSRKTPSPSIELVLRERKEIHSSSNLFEDDNVPSGTPIPRGTLIKSTFYNSDEQLSPMSARHMMLRDKVHGRKQDRARRTTRTSMSGRLNEPLIEYIEDSPDVESSLRNRKGSTLLSKSFSLDRGVSSFNQNSQTQRRSRSLDESTIISVTTTKHRTFRDNDQEFDFEFMNEEENEASENPVNRTPQTLSHSTQSSKEEFSIIMESHVDDSQTHHKEEKEELGALGGEESVAGSQMSLAESYDLEHDSDTSSRTSTYIRTSSSHLPISLRHHRTYDESDEHLAAPSSGKASELSQDSEDEDMERVLRKLRQAPSQHQTHSTTMSKKSTALRRSSSTVPIRPASATAVRCEVLQRHSSAPALELKPPSGNSGKSGLMKIFRRKSWTSGLSSSQTPESDKNVEDDSSLQQKTPLLTLRKKIRASASNITKLFTRQSSKEGKEEKRGPIVKNPVPPEKTTVTSDFFPLAPFSGSPPKKPKLFSLKVPTFKKSKGMPARPYKPDVIQLASGGALVFWKPVQCSDPVTYCIQYSLSGDEWKMLSENVTDSCYLANALPRGPGYVFRVACITKTGSGPFSDPSPQAFMTMPYEDPHIPLTLAESIRSKITVPGGLGSERSYSFLSEINRGRFSVVTRCEDSRSLQTLAAKLTPYAPEQRQLVLREYQVLRRLSHPNLVHLHAAILTPSCLVLIEELCSGRELLYNLAERDVYSELQVCELLTQLLSGVDYLHRCHVLHLDLRSDNVLVTEPNVVKIVDLGSAQFFTPGHALNIEHIKKMSESKAPEILQGHGVGPATDIWALGVLAFIMLSGDSPFHSEFHWERDRNVRKGKIQFGRCYPGLSEGAINFLKSTLNSKARERPSAAECLQNPWLRGGKGDQSEPTALMFCFSTDKLQAFLKQHELKRERARTRITLPLS</sequence>
<dbReference type="InterPro" id="IPR011009">
    <property type="entry name" value="Kinase-like_dom_sf"/>
</dbReference>
<dbReference type="PROSITE" id="PS50011">
    <property type="entry name" value="PROTEIN_KINASE_DOM"/>
    <property type="match status" value="2"/>
</dbReference>
<dbReference type="InterPro" id="IPR013098">
    <property type="entry name" value="Ig_I-set"/>
</dbReference>
<feature type="domain" description="Ig-like" evidence="19">
    <location>
        <begin position="1911"/>
        <end position="1995"/>
    </location>
</feature>
<feature type="compositionally biased region" description="Polar residues" evidence="15">
    <location>
        <begin position="5083"/>
        <end position="5092"/>
    </location>
</feature>
<dbReference type="CDD" id="cd20971">
    <property type="entry name" value="IgI_1_Titin-A168_like"/>
    <property type="match status" value="1"/>
</dbReference>
<dbReference type="InterPro" id="IPR000219">
    <property type="entry name" value="DH_dom"/>
</dbReference>
<feature type="domain" description="Ig-like" evidence="19">
    <location>
        <begin position="1021"/>
        <end position="1105"/>
    </location>
</feature>
<evidence type="ECO:0000256" key="2">
    <source>
        <dbReference type="ARBA" id="ARBA00004496"/>
    </source>
</evidence>
<dbReference type="InterPro" id="IPR003599">
    <property type="entry name" value="Ig_sub"/>
</dbReference>
<dbReference type="Gene3D" id="2.30.30.40">
    <property type="entry name" value="SH3 Domains"/>
    <property type="match status" value="1"/>
</dbReference>
<dbReference type="InterPro" id="IPR008271">
    <property type="entry name" value="Ser/Thr_kinase_AS"/>
</dbReference>
<dbReference type="SUPFAM" id="SSF49265">
    <property type="entry name" value="Fibronectin type III"/>
    <property type="match status" value="1"/>
</dbReference>
<dbReference type="InterPro" id="IPR036179">
    <property type="entry name" value="Ig-like_dom_sf"/>
</dbReference>
<feature type="domain" description="Ig-like" evidence="19">
    <location>
        <begin position="769"/>
        <end position="837"/>
    </location>
</feature>
<dbReference type="InterPro" id="IPR013783">
    <property type="entry name" value="Ig-like_fold"/>
</dbReference>
<dbReference type="CDD" id="cd00063">
    <property type="entry name" value="FN3"/>
    <property type="match status" value="1"/>
</dbReference>
<dbReference type="InterPro" id="IPR052385">
    <property type="entry name" value="Obscurin/Obscurin-like_Reg"/>
</dbReference>
<dbReference type="InterPro" id="IPR003961">
    <property type="entry name" value="FN3_dom"/>
</dbReference>
<feature type="domain" description="Ig-like" evidence="19">
    <location>
        <begin position="129"/>
        <end position="220"/>
    </location>
</feature>
<dbReference type="SMART" id="SM00015">
    <property type="entry name" value="IQ"/>
    <property type="match status" value="1"/>
</dbReference>
<feature type="domain" description="Ig-like" evidence="19">
    <location>
        <begin position="3172"/>
        <end position="3243"/>
    </location>
</feature>
<feature type="domain" description="Ig-like" evidence="19">
    <location>
        <begin position="2625"/>
        <end position="2709"/>
    </location>
</feature>
<proteinExistence type="inferred from homology"/>
<dbReference type="Pfam" id="PF22697">
    <property type="entry name" value="SOS1_NGEF_PH"/>
    <property type="match status" value="1"/>
</dbReference>
<dbReference type="GO" id="GO:0003007">
    <property type="term" value="P:heart morphogenesis"/>
    <property type="evidence" value="ECO:0007669"/>
    <property type="project" value="UniProtKB-ARBA"/>
</dbReference>
<keyword evidence="7" id="KW-0677">Repeat</keyword>
<feature type="domain" description="Ig-like" evidence="19">
    <location>
        <begin position="3692"/>
        <end position="3782"/>
    </location>
</feature>
<evidence type="ECO:0000256" key="8">
    <source>
        <dbReference type="ARBA" id="ARBA00022741"/>
    </source>
</evidence>
<feature type="domain" description="DH" evidence="17">
    <location>
        <begin position="3994"/>
        <end position="4176"/>
    </location>
</feature>
<feature type="region of interest" description="Disordered" evidence="15">
    <location>
        <begin position="5234"/>
        <end position="5298"/>
    </location>
</feature>
<dbReference type="GO" id="GO:0060298">
    <property type="term" value="P:positive regulation of sarcomere organization"/>
    <property type="evidence" value="ECO:0007669"/>
    <property type="project" value="UniProtKB-ARBA"/>
</dbReference>
<feature type="domain" description="Ig-like" evidence="19">
    <location>
        <begin position="2179"/>
        <end position="2264"/>
    </location>
</feature>
<feature type="domain" description="Ig-like" evidence="19">
    <location>
        <begin position="4313"/>
        <end position="4402"/>
    </location>
</feature>
<feature type="domain" description="Protein kinase" evidence="18">
    <location>
        <begin position="4563"/>
        <end position="4816"/>
    </location>
</feature>
<evidence type="ECO:0000256" key="15">
    <source>
        <dbReference type="SAM" id="MobiDB-lite"/>
    </source>
</evidence>
<feature type="domain" description="Ig-like" evidence="19">
    <location>
        <begin position="1644"/>
        <end position="1716"/>
    </location>
</feature>
<feature type="region of interest" description="Disordered" evidence="15">
    <location>
        <begin position="5164"/>
        <end position="5183"/>
    </location>
</feature>
<dbReference type="FunFam" id="2.60.40.10:FF:000228">
    <property type="entry name" value="obscurin isoform X4"/>
    <property type="match status" value="6"/>
</dbReference>
<dbReference type="SMART" id="SM00408">
    <property type="entry name" value="IGc2"/>
    <property type="match status" value="34"/>
</dbReference>
<feature type="domain" description="Ig-like" evidence="19">
    <location>
        <begin position="308"/>
        <end position="392"/>
    </location>
</feature>
<feature type="region of interest" description="Disordered" evidence="15">
    <location>
        <begin position="5081"/>
        <end position="5101"/>
    </location>
</feature>
<feature type="compositionally biased region" description="Basic and acidic residues" evidence="15">
    <location>
        <begin position="5390"/>
        <end position="5400"/>
    </location>
</feature>
<dbReference type="Pfam" id="PF00621">
    <property type="entry name" value="RhoGEF"/>
    <property type="match status" value="1"/>
</dbReference>
<dbReference type="Proteomes" id="UP001205998">
    <property type="component" value="Unassembled WGS sequence"/>
</dbReference>
<dbReference type="Pfam" id="PF00069">
    <property type="entry name" value="Pkinase"/>
    <property type="match status" value="2"/>
</dbReference>
<reference evidence="21" key="1">
    <citation type="submission" date="2018-07" db="EMBL/GenBank/DDBJ databases">
        <title>Comparative genomics of catfishes provides insights into carnivory and benthic adaptation.</title>
        <authorList>
            <person name="Zhang Y."/>
            <person name="Wang D."/>
            <person name="Peng Z."/>
            <person name="Zheng S."/>
            <person name="Shao F."/>
            <person name="Tao W."/>
        </authorList>
    </citation>
    <scope>NUCLEOTIDE SEQUENCE</scope>
    <source>
        <strain evidence="21">Chongqing</strain>
    </source>
</reference>
<dbReference type="Pfam" id="PF07679">
    <property type="entry name" value="I-set"/>
    <property type="match status" value="40"/>
</dbReference>
<keyword evidence="13" id="KW-0393">Immunoglobulin domain</keyword>
<keyword evidence="6" id="KW-0808">Transferase</keyword>
<feature type="domain" description="Ig-like" evidence="19">
    <location>
        <begin position="664"/>
        <end position="748"/>
    </location>
</feature>
<feature type="domain" description="PH" evidence="16">
    <location>
        <begin position="4194"/>
        <end position="4303"/>
    </location>
</feature>
<comment type="caution">
    <text evidence="21">The sequence shown here is derived from an EMBL/GenBank/DDBJ whole genome shotgun (WGS) entry which is preliminary data.</text>
</comment>
<dbReference type="PROSITE" id="PS50096">
    <property type="entry name" value="IQ"/>
    <property type="match status" value="1"/>
</dbReference>
<keyword evidence="9" id="KW-0418">Kinase</keyword>
<dbReference type="InterPro" id="IPR000048">
    <property type="entry name" value="IQ_motif_EF-hand-BS"/>
</dbReference>
<dbReference type="Gene3D" id="1.10.510.10">
    <property type="entry name" value="Transferase(Phosphotransferase) domain 1"/>
    <property type="match status" value="2"/>
</dbReference>
<dbReference type="EMBL" id="MU574226">
    <property type="protein sequence ID" value="KAI5610425.1"/>
    <property type="molecule type" value="Genomic_DNA"/>
</dbReference>
<dbReference type="FunFam" id="2.60.40.10:FF:000214">
    <property type="entry name" value="titin isoform X1"/>
    <property type="match status" value="1"/>
</dbReference>
<dbReference type="SMART" id="SM00409">
    <property type="entry name" value="IG"/>
    <property type="match status" value="42"/>
</dbReference>
<feature type="domain" description="Ig-like" evidence="19">
    <location>
        <begin position="1378"/>
        <end position="1463"/>
    </location>
</feature>
<dbReference type="PROSITE" id="PS50010">
    <property type="entry name" value="DH_2"/>
    <property type="match status" value="1"/>
</dbReference>
<keyword evidence="4" id="KW-0963">Cytoplasm</keyword>
<feature type="region of interest" description="Disordered" evidence="15">
    <location>
        <begin position="5129"/>
        <end position="5153"/>
    </location>
</feature>
<feature type="domain" description="Ig-like" evidence="19">
    <location>
        <begin position="2981"/>
        <end position="3065"/>
    </location>
</feature>
<name>A0AAD5A6S8_SILAS</name>
<evidence type="ECO:0000256" key="5">
    <source>
        <dbReference type="ARBA" id="ARBA00022553"/>
    </source>
</evidence>
<gene>
    <name evidence="21" type="ORF">C0J50_5248</name>
</gene>
<evidence type="ECO:0000256" key="1">
    <source>
        <dbReference type="ARBA" id="ARBA00004123"/>
    </source>
</evidence>
<evidence type="ECO:0000313" key="22">
    <source>
        <dbReference type="Proteomes" id="UP001205998"/>
    </source>
</evidence>
<feature type="domain" description="Ig-like" evidence="19">
    <location>
        <begin position="3428"/>
        <end position="3510"/>
    </location>
</feature>
<feature type="region of interest" description="Disordered" evidence="15">
    <location>
        <begin position="5384"/>
        <end position="5409"/>
    </location>
</feature>
<dbReference type="Pfam" id="PF00612">
    <property type="entry name" value="IQ"/>
    <property type="match status" value="1"/>
</dbReference>
<dbReference type="InterPro" id="IPR013106">
    <property type="entry name" value="Ig_V-set"/>
</dbReference>
<feature type="domain" description="Ig-like" evidence="19">
    <location>
        <begin position="485"/>
        <end position="569"/>
    </location>
</feature>
<feature type="domain" description="Ig-like" evidence="19">
    <location>
        <begin position="2714"/>
        <end position="2796"/>
    </location>
</feature>
<dbReference type="FunFam" id="2.60.40.10:FF:000107">
    <property type="entry name" value="Myosin, light chain kinase a"/>
    <property type="match status" value="1"/>
</dbReference>
<keyword evidence="8 14" id="KW-0547">Nucleotide-binding</keyword>
<feature type="region of interest" description="Disordered" evidence="15">
    <location>
        <begin position="5340"/>
        <end position="5367"/>
    </location>
</feature>
<dbReference type="InterPro" id="IPR003598">
    <property type="entry name" value="Ig_sub2"/>
</dbReference>
<evidence type="ECO:0000256" key="12">
    <source>
        <dbReference type="ARBA" id="ARBA00023242"/>
    </source>
</evidence>
<feature type="domain" description="Ig-like" evidence="19">
    <location>
        <begin position="1822"/>
        <end position="1906"/>
    </location>
</feature>
<dbReference type="PROSITE" id="PS00108">
    <property type="entry name" value="PROTEIN_KINASE_ST"/>
    <property type="match status" value="1"/>
</dbReference>
<evidence type="ECO:0000259" key="19">
    <source>
        <dbReference type="PROSITE" id="PS50835"/>
    </source>
</evidence>
<dbReference type="CDD" id="cd00096">
    <property type="entry name" value="Ig"/>
    <property type="match status" value="9"/>
</dbReference>
<feature type="domain" description="Ig-like" evidence="19">
    <location>
        <begin position="934"/>
        <end position="1016"/>
    </location>
</feature>
<dbReference type="CDD" id="cd23767">
    <property type="entry name" value="IQCD"/>
    <property type="match status" value="1"/>
</dbReference>
<dbReference type="FunFam" id="2.60.40.10:FF:000707">
    <property type="entry name" value="Obscurin, cytoskeletal calmodulin and titin-interacting RhoGEF"/>
    <property type="match status" value="2"/>
</dbReference>
<dbReference type="Gene3D" id="2.30.29.30">
    <property type="entry name" value="Pleckstrin-homology domain (PH domain)/Phosphotyrosine-binding domain (PTB)"/>
    <property type="match status" value="1"/>
</dbReference>
<evidence type="ECO:0000256" key="10">
    <source>
        <dbReference type="ARBA" id="ARBA00022840"/>
    </source>
</evidence>
<dbReference type="SUPFAM" id="SSF48726">
    <property type="entry name" value="Immunoglobulin"/>
    <property type="match status" value="42"/>
</dbReference>
<dbReference type="GO" id="GO:0005634">
    <property type="term" value="C:nucleus"/>
    <property type="evidence" value="ECO:0007669"/>
    <property type="project" value="UniProtKB-SubCell"/>
</dbReference>
<keyword evidence="12" id="KW-0539">Nucleus</keyword>
<dbReference type="PROSITE" id="PS50835">
    <property type="entry name" value="IG_LIKE"/>
    <property type="match status" value="36"/>
</dbReference>
<feature type="domain" description="Ig-like" evidence="19">
    <location>
        <begin position="2892"/>
        <end position="2976"/>
    </location>
</feature>
<dbReference type="SUPFAM" id="SSF50729">
    <property type="entry name" value="PH domain-like"/>
    <property type="match status" value="1"/>
</dbReference>
<comment type="subcellular location">
    <subcellularLocation>
        <location evidence="2">Cytoplasm</location>
    </subcellularLocation>
    <subcellularLocation>
        <location evidence="1">Nucleus</location>
    </subcellularLocation>
</comment>
<dbReference type="InterPro" id="IPR007110">
    <property type="entry name" value="Ig-like_dom"/>
</dbReference>
<feature type="domain" description="Ig-like" evidence="19">
    <location>
        <begin position="1199"/>
        <end position="1283"/>
    </location>
</feature>
<feature type="domain" description="Ig-like" evidence="19">
    <location>
        <begin position="2447"/>
        <end position="2531"/>
    </location>
</feature>
<feature type="domain" description="Ig-like" evidence="19">
    <location>
        <begin position="1733"/>
        <end position="1817"/>
    </location>
</feature>
<dbReference type="InterPro" id="IPR000719">
    <property type="entry name" value="Prot_kinase_dom"/>
</dbReference>
<dbReference type="SMART" id="SM00406">
    <property type="entry name" value="IGv"/>
    <property type="match status" value="8"/>
</dbReference>
<dbReference type="Gene3D" id="1.20.900.10">
    <property type="entry name" value="Dbl homology (DH) domain"/>
    <property type="match status" value="1"/>
</dbReference>
<keyword evidence="22" id="KW-1185">Reference proteome</keyword>
<feature type="binding site" evidence="14">
    <location>
        <position position="4597"/>
    </location>
    <ligand>
        <name>ATP</name>
        <dbReference type="ChEBI" id="CHEBI:30616"/>
    </ligand>
</feature>
<keyword evidence="5" id="KW-0597">Phosphoprotein</keyword>
<dbReference type="InterPro" id="IPR036116">
    <property type="entry name" value="FN3_sf"/>
</dbReference>
<dbReference type="InterPro" id="IPR011993">
    <property type="entry name" value="PH-like_dom_sf"/>
</dbReference>
<feature type="compositionally biased region" description="Polar residues" evidence="15">
    <location>
        <begin position="5268"/>
        <end position="5293"/>
    </location>
</feature>
<evidence type="ECO:0000256" key="4">
    <source>
        <dbReference type="ARBA" id="ARBA00022490"/>
    </source>
</evidence>
<evidence type="ECO:0000259" key="16">
    <source>
        <dbReference type="PROSITE" id="PS50003"/>
    </source>
</evidence>